<sequence length="288" mass="32233">MAATMMNRFRPSMLNLPFRYGVCLSHRAFSAAAEAAETSAPDRKTIREAKKMNREKGMEIQSAYKSRVNDVVSTFREERIEQMRLRQAAEGEQQKLLEREKIAEKRIIEGVEAENAMLADLRSGHLTSSIYFFQLTSGLDKISQISRKIYVPLTNVHSVRTENQPLPVLPPVSAAYSVNQKMALIDKVSATETRLDTSATSDSQTSEEEESKEFITPDNLDEKIAYALENETNYNFALTPEGKKLHSTRPPGNANMDMPGPAAFVLSPNRKDLTAAAENLLQENDSET</sequence>
<evidence type="ECO:0000256" key="1">
    <source>
        <dbReference type="ARBA" id="ARBA00004173"/>
    </source>
</evidence>
<dbReference type="AlphaFoldDB" id="A7RID0"/>
<keyword evidence="11" id="KW-1185">Reference proteome</keyword>
<dbReference type="Pfam" id="PF14943">
    <property type="entry name" value="MRP-S26"/>
    <property type="match status" value="1"/>
</dbReference>
<evidence type="ECO:0000256" key="3">
    <source>
        <dbReference type="ARBA" id="ARBA00022946"/>
    </source>
</evidence>
<accession>A7RID0</accession>
<comment type="subcellular location">
    <subcellularLocation>
        <location evidence="1">Mitochondrion</location>
    </subcellularLocation>
</comment>
<dbReference type="HOGENOM" id="CLU_967416_0_0_1"/>
<keyword evidence="6" id="KW-0687">Ribonucleoprotein</keyword>
<organism evidence="10 11">
    <name type="scientific">Nematostella vectensis</name>
    <name type="common">Starlet sea anemone</name>
    <dbReference type="NCBI Taxonomy" id="45351"/>
    <lineage>
        <taxon>Eukaryota</taxon>
        <taxon>Metazoa</taxon>
        <taxon>Cnidaria</taxon>
        <taxon>Anthozoa</taxon>
        <taxon>Hexacorallia</taxon>
        <taxon>Actiniaria</taxon>
        <taxon>Edwardsiidae</taxon>
        <taxon>Nematostella</taxon>
    </lineage>
</organism>
<evidence type="ECO:0000256" key="4">
    <source>
        <dbReference type="ARBA" id="ARBA00022980"/>
    </source>
</evidence>
<gene>
    <name evidence="10" type="ORF">NEMVEDRAFT_v1g238498</name>
</gene>
<dbReference type="Proteomes" id="UP000001593">
    <property type="component" value="Unassembled WGS sequence"/>
</dbReference>
<comment type="similarity">
    <text evidence="2">Belongs to the mitochondrion-specific ribosomal protein mS26 family.</text>
</comment>
<reference evidence="10 11" key="1">
    <citation type="journal article" date="2007" name="Science">
        <title>Sea anemone genome reveals ancestral eumetazoan gene repertoire and genomic organization.</title>
        <authorList>
            <person name="Putnam N.H."/>
            <person name="Srivastava M."/>
            <person name="Hellsten U."/>
            <person name="Dirks B."/>
            <person name="Chapman J."/>
            <person name="Salamov A."/>
            <person name="Terry A."/>
            <person name="Shapiro H."/>
            <person name="Lindquist E."/>
            <person name="Kapitonov V.V."/>
            <person name="Jurka J."/>
            <person name="Genikhovich G."/>
            <person name="Grigoriev I.V."/>
            <person name="Lucas S.M."/>
            <person name="Steele R.E."/>
            <person name="Finnerty J.R."/>
            <person name="Technau U."/>
            <person name="Martindale M.Q."/>
            <person name="Rokhsar D.S."/>
        </authorList>
    </citation>
    <scope>NUCLEOTIDE SEQUENCE [LARGE SCALE GENOMIC DNA]</scope>
    <source>
        <strain evidence="11">CH2 X CH6</strain>
    </source>
</reference>
<evidence type="ECO:0000313" key="10">
    <source>
        <dbReference type="EMBL" id="EDO48683.1"/>
    </source>
</evidence>
<keyword evidence="3" id="KW-0809">Transit peptide</keyword>
<evidence type="ECO:0000256" key="5">
    <source>
        <dbReference type="ARBA" id="ARBA00023128"/>
    </source>
</evidence>
<keyword evidence="4" id="KW-0689">Ribosomal protein</keyword>
<dbReference type="STRING" id="45351.A7RID0"/>
<protein>
    <recommendedName>
        <fullName evidence="7">Small ribosomal subunit protein mS26</fullName>
    </recommendedName>
    <alternativeName>
        <fullName evidence="8">28S ribosomal protein S26, mitochondrial</fullName>
    </alternativeName>
</protein>
<feature type="region of interest" description="Disordered" evidence="9">
    <location>
        <begin position="239"/>
        <end position="262"/>
    </location>
</feature>
<evidence type="ECO:0000313" key="11">
    <source>
        <dbReference type="Proteomes" id="UP000001593"/>
    </source>
</evidence>
<dbReference type="PANTHER" id="PTHR21035:SF2">
    <property type="entry name" value="SMALL RIBOSOMAL SUBUNIT PROTEIN MS26"/>
    <property type="match status" value="1"/>
</dbReference>
<dbReference type="InterPro" id="IPR026140">
    <property type="entry name" value="Ribosomal_mS26"/>
</dbReference>
<evidence type="ECO:0000256" key="8">
    <source>
        <dbReference type="ARBA" id="ARBA00035344"/>
    </source>
</evidence>
<proteinExistence type="inferred from homology"/>
<evidence type="ECO:0000256" key="7">
    <source>
        <dbReference type="ARBA" id="ARBA00035138"/>
    </source>
</evidence>
<evidence type="ECO:0000256" key="9">
    <source>
        <dbReference type="SAM" id="MobiDB-lite"/>
    </source>
</evidence>
<feature type="region of interest" description="Disordered" evidence="9">
    <location>
        <begin position="193"/>
        <end position="218"/>
    </location>
</feature>
<evidence type="ECO:0000256" key="6">
    <source>
        <dbReference type="ARBA" id="ARBA00023274"/>
    </source>
</evidence>
<dbReference type="PANTHER" id="PTHR21035">
    <property type="entry name" value="28S RIBOSOMAL PROTEIN S26, MITOCHONDRIAL"/>
    <property type="match status" value="1"/>
</dbReference>
<dbReference type="InParanoid" id="A7RID0"/>
<keyword evidence="5" id="KW-0496">Mitochondrion</keyword>
<dbReference type="GO" id="GO:0005763">
    <property type="term" value="C:mitochondrial small ribosomal subunit"/>
    <property type="evidence" value="ECO:0000318"/>
    <property type="project" value="GO_Central"/>
</dbReference>
<dbReference type="EMBL" id="DS469512">
    <property type="protein sequence ID" value="EDO48683.1"/>
    <property type="molecule type" value="Genomic_DNA"/>
</dbReference>
<evidence type="ECO:0000256" key="2">
    <source>
        <dbReference type="ARBA" id="ARBA00009672"/>
    </source>
</evidence>
<name>A7RID0_NEMVE</name>